<dbReference type="InterPro" id="IPR008969">
    <property type="entry name" value="CarboxyPept-like_regulatory"/>
</dbReference>
<dbReference type="SUPFAM" id="SSF49464">
    <property type="entry name" value="Carboxypeptidase regulatory domain-like"/>
    <property type="match status" value="1"/>
</dbReference>
<dbReference type="RefSeq" id="WP_055946658.1">
    <property type="nucleotide sequence ID" value="NZ_LLKB01000008.1"/>
</dbReference>
<evidence type="ECO:0000313" key="2">
    <source>
        <dbReference type="EMBL" id="KQC84022.1"/>
    </source>
</evidence>
<feature type="transmembrane region" description="Helical" evidence="1">
    <location>
        <begin position="28"/>
        <end position="50"/>
    </location>
</feature>
<evidence type="ECO:0008006" key="4">
    <source>
        <dbReference type="Google" id="ProtNLM"/>
    </source>
</evidence>
<dbReference type="Gene3D" id="2.60.40.1080">
    <property type="match status" value="1"/>
</dbReference>
<keyword evidence="1" id="KW-1133">Transmembrane helix</keyword>
<keyword evidence="1" id="KW-0472">Membrane</keyword>
<protein>
    <recommendedName>
        <fullName evidence="4">Carboxypeptidase regulatory-like domain-containing protein</fullName>
    </recommendedName>
</protein>
<accession>A0AAW3JME4</accession>
<keyword evidence="1" id="KW-0812">Transmembrane</keyword>
<dbReference type="EMBL" id="LLKB01000008">
    <property type="protein sequence ID" value="KQC84022.1"/>
    <property type="molecule type" value="Genomic_DNA"/>
</dbReference>
<reference evidence="2 3" key="1">
    <citation type="submission" date="2015-10" db="EMBL/GenBank/DDBJ databases">
        <title>Butyribacter intestini gen. nov., sp. nov., a butyric acid-producing bacterium of the family Lachnospiraceae isolated from the human faeces.</title>
        <authorList>
            <person name="Zou Y."/>
            <person name="Xue W."/>
            <person name="Luo G."/>
            <person name="Lv M."/>
        </authorList>
    </citation>
    <scope>NUCLEOTIDE SEQUENCE [LARGE SCALE GENOMIC DNA]</scope>
    <source>
        <strain evidence="2 3">TF01-11</strain>
    </source>
</reference>
<comment type="caution">
    <text evidence="2">The sequence shown here is derived from an EMBL/GenBank/DDBJ whole genome shotgun (WGS) entry which is preliminary data.</text>
</comment>
<name>A0AAW3JME4_9FIRM</name>
<dbReference type="Proteomes" id="UP000050833">
    <property type="component" value="Unassembled WGS sequence"/>
</dbReference>
<proteinExistence type="predicted"/>
<sequence>MRKTTNKKTIHPTIFKSINHCTLRANGAIFFLFINMSFCAIFSLALLLTFPPIISHGKTTKTSFENRYNAIYIGKTYKYNIVNPPKKAKIKFAVSNNKLATINQNSGILYPRKKGSVTIKAFVTDINKNQKLTLKKTVKIKASKTVKKDTSEIPFSLPSTYVNSINYTVKLKAAKIMQTSEVKSSYIQLVKQKHELKGQFKNLSANGRYITYELDNDAVKQLTPGDRTMDGTYTMSCSLSSRKLNINYAEHFVGQSVTGFVMTPGGNPVENANITISNNNFTVNTTSDKNGYYNVRFPKPETVVLTVSCNNYYTRTIKDIYLKIPKSVCKNIVMHKKETSDKNSFLLSAYFNIRSYDKQPVKLEISSCDATAGVSSSDTTSNNLSRNSTADTLLSDTTANALSNNSTADAYSNPQTFTTDESGGLFISPDDALTSKKLLSDADIITLSSTNKNISHKENIEAKNYPAFSYPFLYQKKYHVKIFSSANKSLQADCEFYFSFDNFTSCNLIFDITLNQTNKTIFPLSLLPLNPGSNIDLEKINYYHADLYQIGIPAPLCYFNFCENTPANFVSKINSSELYLKNGNFYYAVFRALDYTNNIILSDILAPFKIENGIMHFDDDSLIFSDNNAFDIKSKQLPILSDILLNAANLPQDSSYKNTVLCTYDSYGKIKSTFFSSLSSTLLQKKLSQASSGYIIYTDSESFDIGI</sequence>
<keyword evidence="3" id="KW-1185">Reference proteome</keyword>
<organism evidence="2 3">
    <name type="scientific">Butyribacter intestini</name>
    <dbReference type="NCBI Taxonomy" id="1703332"/>
    <lineage>
        <taxon>Bacteria</taxon>
        <taxon>Bacillati</taxon>
        <taxon>Bacillota</taxon>
        <taxon>Clostridia</taxon>
        <taxon>Lachnospirales</taxon>
        <taxon>Lachnospiraceae</taxon>
        <taxon>Butyribacter</taxon>
    </lineage>
</organism>
<evidence type="ECO:0000256" key="1">
    <source>
        <dbReference type="SAM" id="Phobius"/>
    </source>
</evidence>
<dbReference type="Gene3D" id="2.60.40.1120">
    <property type="entry name" value="Carboxypeptidase-like, regulatory domain"/>
    <property type="match status" value="1"/>
</dbReference>
<gene>
    <name evidence="2" type="ORF">APZ18_15130</name>
</gene>
<dbReference type="Pfam" id="PF13620">
    <property type="entry name" value="CarboxypepD_reg"/>
    <property type="match status" value="1"/>
</dbReference>
<dbReference type="AlphaFoldDB" id="A0AAW3JME4"/>
<evidence type="ECO:0000313" key="3">
    <source>
        <dbReference type="Proteomes" id="UP000050833"/>
    </source>
</evidence>